<dbReference type="InterPro" id="IPR036388">
    <property type="entry name" value="WH-like_DNA-bd_sf"/>
</dbReference>
<dbReference type="PANTHER" id="PTHR35790:SF4">
    <property type="entry name" value="HTH-TYPE TRANSCRIPTIONAL REGULATOR PCHR"/>
    <property type="match status" value="1"/>
</dbReference>
<dbReference type="Proteomes" id="UP000267448">
    <property type="component" value="Unassembled WGS sequence"/>
</dbReference>
<dbReference type="GO" id="GO:0003700">
    <property type="term" value="F:DNA-binding transcription factor activity"/>
    <property type="evidence" value="ECO:0007669"/>
    <property type="project" value="InterPro"/>
</dbReference>
<evidence type="ECO:0000256" key="2">
    <source>
        <dbReference type="ARBA" id="ARBA00023125"/>
    </source>
</evidence>
<keyword evidence="3" id="KW-0804">Transcription</keyword>
<sequence length="171" mass="19364">MAVDSIEPRQSLEVSLDMDLFFPYQLTQLQSSVSDNIAEIYTGHFDLTRHEWRILAVLGTGQALSAKHIGQLINLEKMQTSRALAKMINKALIVKVEDRSDKRSSLLKLTVQGLRVHRELAPMVLAREQALLSVLSEDEHDQLKQIMDKLFAQSKAIQAQAKSLFTSYKED</sequence>
<dbReference type="EMBL" id="RXNU01000010">
    <property type="protein sequence ID" value="RTR37714.1"/>
    <property type="molecule type" value="Genomic_DNA"/>
</dbReference>
<gene>
    <name evidence="5" type="ORF">EKG38_16990</name>
</gene>
<dbReference type="GO" id="GO:0003677">
    <property type="term" value="F:DNA binding"/>
    <property type="evidence" value="ECO:0007669"/>
    <property type="project" value="UniProtKB-KW"/>
</dbReference>
<dbReference type="SUPFAM" id="SSF46785">
    <property type="entry name" value="Winged helix' DNA-binding domain"/>
    <property type="match status" value="1"/>
</dbReference>
<dbReference type="InterPro" id="IPR036390">
    <property type="entry name" value="WH_DNA-bd_sf"/>
</dbReference>
<dbReference type="Pfam" id="PF12802">
    <property type="entry name" value="MarR_2"/>
    <property type="match status" value="1"/>
</dbReference>
<dbReference type="AlphaFoldDB" id="A0A431WRA7"/>
<feature type="domain" description="HTH marR-type" evidence="4">
    <location>
        <begin position="19"/>
        <end position="152"/>
    </location>
</feature>
<evidence type="ECO:0000256" key="3">
    <source>
        <dbReference type="ARBA" id="ARBA00023163"/>
    </source>
</evidence>
<protein>
    <submittedName>
        <fullName evidence="5">MarR family transcriptional regulator</fullName>
    </submittedName>
</protein>
<accession>A0A431WRA7</accession>
<evidence type="ECO:0000313" key="6">
    <source>
        <dbReference type="Proteomes" id="UP000267448"/>
    </source>
</evidence>
<dbReference type="InterPro" id="IPR052067">
    <property type="entry name" value="Metal_resp_HTH_trans_reg"/>
</dbReference>
<dbReference type="RefSeq" id="WP_126521414.1">
    <property type="nucleotide sequence ID" value="NZ_RXNU01000010.1"/>
</dbReference>
<dbReference type="PRINTS" id="PR00598">
    <property type="entry name" value="HTHMARR"/>
</dbReference>
<keyword evidence="2" id="KW-0238">DNA-binding</keyword>
<keyword evidence="6" id="KW-1185">Reference proteome</keyword>
<evidence type="ECO:0000256" key="1">
    <source>
        <dbReference type="ARBA" id="ARBA00023015"/>
    </source>
</evidence>
<dbReference type="InterPro" id="IPR000835">
    <property type="entry name" value="HTH_MarR-typ"/>
</dbReference>
<organism evidence="5 6">
    <name type="scientific">Shewanella canadensis</name>
    <dbReference type="NCBI Taxonomy" id="271096"/>
    <lineage>
        <taxon>Bacteria</taxon>
        <taxon>Pseudomonadati</taxon>
        <taxon>Pseudomonadota</taxon>
        <taxon>Gammaproteobacteria</taxon>
        <taxon>Alteromonadales</taxon>
        <taxon>Shewanellaceae</taxon>
        <taxon>Shewanella</taxon>
    </lineage>
</organism>
<proteinExistence type="predicted"/>
<evidence type="ECO:0000259" key="4">
    <source>
        <dbReference type="PROSITE" id="PS50995"/>
    </source>
</evidence>
<dbReference type="OrthoDB" id="8906692at2"/>
<comment type="caution">
    <text evidence="5">The sequence shown here is derived from an EMBL/GenBank/DDBJ whole genome shotgun (WGS) entry which is preliminary data.</text>
</comment>
<keyword evidence="1" id="KW-0805">Transcription regulation</keyword>
<name>A0A431WRA7_9GAMM</name>
<dbReference type="Gene3D" id="1.10.10.10">
    <property type="entry name" value="Winged helix-like DNA-binding domain superfamily/Winged helix DNA-binding domain"/>
    <property type="match status" value="1"/>
</dbReference>
<evidence type="ECO:0000313" key="5">
    <source>
        <dbReference type="EMBL" id="RTR37714.1"/>
    </source>
</evidence>
<dbReference type="PROSITE" id="PS50995">
    <property type="entry name" value="HTH_MARR_2"/>
    <property type="match status" value="1"/>
</dbReference>
<dbReference type="SMART" id="SM00347">
    <property type="entry name" value="HTH_MARR"/>
    <property type="match status" value="1"/>
</dbReference>
<dbReference type="PANTHER" id="PTHR35790">
    <property type="entry name" value="HTH-TYPE TRANSCRIPTIONAL REGULATOR PCHR"/>
    <property type="match status" value="1"/>
</dbReference>
<reference evidence="5 6" key="1">
    <citation type="submission" date="2018-12" db="EMBL/GenBank/DDBJ databases">
        <authorList>
            <person name="Yu L."/>
        </authorList>
    </citation>
    <scope>NUCLEOTIDE SEQUENCE [LARGE SCALE GENOMIC DNA]</scope>
    <source>
        <strain evidence="5 6">HAW-EB2</strain>
    </source>
</reference>